<organism evidence="1 2">
    <name type="scientific">Mycetohabitans rhizoxinica (strain DSM 19002 / CIP 109453 / HKI 454)</name>
    <name type="common">Paraburkholderia rhizoxinica</name>
    <dbReference type="NCBI Taxonomy" id="882378"/>
    <lineage>
        <taxon>Bacteria</taxon>
        <taxon>Pseudomonadati</taxon>
        <taxon>Pseudomonadota</taxon>
        <taxon>Betaproteobacteria</taxon>
        <taxon>Burkholderiales</taxon>
        <taxon>Burkholderiaceae</taxon>
        <taxon>Mycetohabitans</taxon>
    </lineage>
</organism>
<sequence length="46" mass="4902">MNSDKDVGMMRDEACMTGVRAAPCATPLHGVAIAATVGQRRSKIRQ</sequence>
<name>E5AM23_MYCRK</name>
<evidence type="ECO:0000313" key="1">
    <source>
        <dbReference type="EMBL" id="CBW73900.1"/>
    </source>
</evidence>
<dbReference type="EMBL" id="FR687359">
    <property type="protein sequence ID" value="CBW73900.1"/>
    <property type="molecule type" value="Genomic_DNA"/>
</dbReference>
<accession>E5AM23</accession>
<dbReference type="HOGENOM" id="CLU_3181250_0_0_4"/>
<proteinExistence type="predicted"/>
<gene>
    <name evidence="1" type="ordered locus">RBRH_03195</name>
</gene>
<dbReference type="AlphaFoldDB" id="E5AM23"/>
<dbReference type="Proteomes" id="UP000007437">
    <property type="component" value="Chromosome"/>
</dbReference>
<evidence type="ECO:0000313" key="2">
    <source>
        <dbReference type="Proteomes" id="UP000007437"/>
    </source>
</evidence>
<protein>
    <submittedName>
        <fullName evidence="1">Uncharacterized protein</fullName>
    </submittedName>
</protein>
<dbReference type="KEGG" id="brh:RBRH_03195"/>
<reference evidence="1 2" key="1">
    <citation type="journal article" date="2011" name="J. Bacteriol.">
        <title>Complete genome sequence of Burkholderia rhizoxinica, an endosymbiont of Rhizopus microsporus.</title>
        <authorList>
            <person name="Lackner G."/>
            <person name="Moebius N."/>
            <person name="Partida-Martinez L."/>
            <person name="Hertweck C."/>
        </authorList>
    </citation>
    <scope>NUCLEOTIDE SEQUENCE [LARGE SCALE GENOMIC DNA]</scope>
    <source>
        <strain evidence="2">DSM 19002 / CIP 109453 / HKI 454</strain>
    </source>
</reference>